<comment type="similarity">
    <text evidence="1">Belongs to the type-I restriction system S methylase family.</text>
</comment>
<reference evidence="6 7" key="1">
    <citation type="submission" date="2017-09" db="EMBL/GenBank/DDBJ databases">
        <title>Depth-based differentiation of microbial function through sediment-hosted aquifers and enrichment of novel symbionts in the deep terrestrial subsurface.</title>
        <authorList>
            <person name="Probst A.J."/>
            <person name="Ladd B."/>
            <person name="Jarett J.K."/>
            <person name="Geller-Mcgrath D.E."/>
            <person name="Sieber C.M."/>
            <person name="Emerson J.B."/>
            <person name="Anantharaman K."/>
            <person name="Thomas B.C."/>
            <person name="Malmstrom R."/>
            <person name="Stieglmeier M."/>
            <person name="Klingl A."/>
            <person name="Woyke T."/>
            <person name="Ryan C.M."/>
            <person name="Banfield J.F."/>
        </authorList>
    </citation>
    <scope>NUCLEOTIDE SEQUENCE [LARGE SCALE GENOMIC DNA]</scope>
    <source>
        <strain evidence="6">CG_4_10_14_0_8_um_filter_42_10</strain>
    </source>
</reference>
<dbReference type="Gene3D" id="3.90.220.20">
    <property type="entry name" value="DNA methylase specificity domains"/>
    <property type="match status" value="2"/>
</dbReference>
<evidence type="ECO:0000313" key="7">
    <source>
        <dbReference type="Proteomes" id="UP000230779"/>
    </source>
</evidence>
<evidence type="ECO:0000259" key="5">
    <source>
        <dbReference type="Pfam" id="PF01420"/>
    </source>
</evidence>
<gene>
    <name evidence="6" type="ORF">COY66_05245</name>
</gene>
<dbReference type="AlphaFoldDB" id="A0A2M7RH32"/>
<protein>
    <recommendedName>
        <fullName evidence="5">Type I restriction modification DNA specificity domain-containing protein</fullName>
    </recommendedName>
</protein>
<dbReference type="SUPFAM" id="SSF116734">
    <property type="entry name" value="DNA methylase specificity domain"/>
    <property type="match status" value="2"/>
</dbReference>
<dbReference type="CDD" id="cd17263">
    <property type="entry name" value="RMtype1_S_AbaB8300I-TRD1-CR1_like"/>
    <property type="match status" value="1"/>
</dbReference>
<organism evidence="6 7">
    <name type="scientific">Candidatus Kerfeldbacteria bacterium CG_4_10_14_0_8_um_filter_42_10</name>
    <dbReference type="NCBI Taxonomy" id="2014248"/>
    <lineage>
        <taxon>Bacteria</taxon>
        <taxon>Candidatus Kerfeldiibacteriota</taxon>
    </lineage>
</organism>
<dbReference type="GO" id="GO:0009307">
    <property type="term" value="P:DNA restriction-modification system"/>
    <property type="evidence" value="ECO:0007669"/>
    <property type="project" value="UniProtKB-KW"/>
</dbReference>
<evidence type="ECO:0000313" key="6">
    <source>
        <dbReference type="EMBL" id="PIY96014.1"/>
    </source>
</evidence>
<keyword evidence="3" id="KW-0238">DNA-binding</keyword>
<dbReference type="EMBL" id="PFMD01000061">
    <property type="protein sequence ID" value="PIY96014.1"/>
    <property type="molecule type" value="Genomic_DNA"/>
</dbReference>
<dbReference type="InterPro" id="IPR000055">
    <property type="entry name" value="Restrct_endonuc_typeI_TRD"/>
</dbReference>
<feature type="domain" description="Type I restriction modification DNA specificity" evidence="5">
    <location>
        <begin position="1"/>
        <end position="151"/>
    </location>
</feature>
<dbReference type="PANTHER" id="PTHR43140">
    <property type="entry name" value="TYPE-1 RESTRICTION ENZYME ECOKI SPECIFICITY PROTEIN"/>
    <property type="match status" value="1"/>
</dbReference>
<evidence type="ECO:0000256" key="2">
    <source>
        <dbReference type="ARBA" id="ARBA00022747"/>
    </source>
</evidence>
<sequence>MSSWQTKKLGEILIENKKSPLKSKGNKEGIYPFFVSGFNVKTADKYLIDDLSIFLPTGGNFFVHYFDGKAAYSTDTWAIKTNKEVDIKYFYYFLILNQEFIGKKLFKGATIKHLQKNDFKDIEIPLPPIPEQHRIVKILDEVFEKIAKAKENTEKNLKNSKELFESYLQNVFANKGAGWEEKTLGDVCSLFQGIAINAKTKHALVEKSELPLLRIKDLRNNTVEQYIDPNNYPANALVNESDILYTRTGNSLGLVFRGRKGVLHNNSFKIVPNSKLDKDYLFIWLQNPIFKSKIFSLASKTAQPDITHAIFKIQEIAIPPIKEQKSIVKKLDALSAETKKLEAIYKQKLADLEELKKSVLKKAFSGGL</sequence>
<evidence type="ECO:0000256" key="3">
    <source>
        <dbReference type="ARBA" id="ARBA00023125"/>
    </source>
</evidence>
<dbReference type="InterPro" id="IPR044946">
    <property type="entry name" value="Restrct_endonuc_typeI_TRD_sf"/>
</dbReference>
<feature type="coiled-coil region" evidence="4">
    <location>
        <begin position="143"/>
        <end position="170"/>
    </location>
</feature>
<comment type="caution">
    <text evidence="6">The sequence shown here is derived from an EMBL/GenBank/DDBJ whole genome shotgun (WGS) entry which is preliminary data.</text>
</comment>
<name>A0A2M7RH32_9BACT</name>
<evidence type="ECO:0000256" key="4">
    <source>
        <dbReference type="SAM" id="Coils"/>
    </source>
</evidence>
<proteinExistence type="inferred from homology"/>
<dbReference type="Pfam" id="PF01420">
    <property type="entry name" value="Methylase_S"/>
    <property type="match status" value="2"/>
</dbReference>
<feature type="domain" description="Type I restriction modification DNA specificity" evidence="5">
    <location>
        <begin position="178"/>
        <end position="343"/>
    </location>
</feature>
<dbReference type="PANTHER" id="PTHR43140:SF1">
    <property type="entry name" value="TYPE I RESTRICTION ENZYME ECOKI SPECIFICITY SUBUNIT"/>
    <property type="match status" value="1"/>
</dbReference>
<accession>A0A2M7RH32</accession>
<keyword evidence="2" id="KW-0680">Restriction system</keyword>
<evidence type="ECO:0000256" key="1">
    <source>
        <dbReference type="ARBA" id="ARBA00010923"/>
    </source>
</evidence>
<dbReference type="InterPro" id="IPR051212">
    <property type="entry name" value="Type-I_RE_S_subunit"/>
</dbReference>
<keyword evidence="4" id="KW-0175">Coiled coil</keyword>
<dbReference type="GO" id="GO:0003677">
    <property type="term" value="F:DNA binding"/>
    <property type="evidence" value="ECO:0007669"/>
    <property type="project" value="UniProtKB-KW"/>
</dbReference>
<dbReference type="Proteomes" id="UP000230779">
    <property type="component" value="Unassembled WGS sequence"/>
</dbReference>